<evidence type="ECO:0000256" key="3">
    <source>
        <dbReference type="HAMAP-Rule" id="MF_00127"/>
    </source>
</evidence>
<dbReference type="Gene3D" id="3.40.50.800">
    <property type="entry name" value="Anticodon-binding domain"/>
    <property type="match status" value="1"/>
</dbReference>
<gene>
    <name evidence="3" type="primary">hisS</name>
    <name evidence="6" type="ORF">SAMN05661053_0343</name>
</gene>
<sequence length="434" mass="48440">MSIAIPQLPKGTRDFYPEAERIQNYIFDTWRKVAESFAYEEYEGPMFEHLELYTGKSGEEIVSQLYNFKDKGDREIALRPEMTPTLARLVIQKARELKKPFKWFSMPRLFRYEKAQKGRLREFFQLNMDIIGTESIYAEADLLASIATMLRKFGLKDADFAIGVSSRKLLATYLEEIGAPNPALVYPVLDRRLKIGPEAFAKALTEAGLSEAQIKQLDDFMSCKSIEEVRAAVKSENATAALKEIEDLFATLAAAGFSECVNLDLSIVRGLAYYTGIVFEVFDKGKSMRAIAGGGRYDSLTEKLGGDRIPGVGFGMGDVVLADLLRERGLLPSPKQHVDFYIASFTNDMKKIFETAQVFRANGNSVSHPLATMKMGKQLEQANYQGASIVVYVDGDKAAAGQFEFKDLRDGTMHVGDVAEIIARSKQNIETKKA</sequence>
<dbReference type="RefSeq" id="WP_109571862.1">
    <property type="nucleotide sequence ID" value="NZ_UHJL01000001.1"/>
</dbReference>
<dbReference type="PANTHER" id="PTHR43707">
    <property type="entry name" value="HISTIDYL-TRNA SYNTHETASE"/>
    <property type="match status" value="1"/>
</dbReference>
<comment type="subcellular location">
    <subcellularLocation>
        <location evidence="3">Cytoplasm</location>
    </subcellularLocation>
</comment>
<dbReference type="InterPro" id="IPR015807">
    <property type="entry name" value="His-tRNA-ligase"/>
</dbReference>
<dbReference type="SUPFAM" id="SSF55681">
    <property type="entry name" value="Class II aaRS and biotin synthetases"/>
    <property type="match status" value="1"/>
</dbReference>
<comment type="subunit">
    <text evidence="2 3">Homodimer.</text>
</comment>
<evidence type="ECO:0000313" key="6">
    <source>
        <dbReference type="EMBL" id="SUQ19116.1"/>
    </source>
</evidence>
<keyword evidence="3" id="KW-0436">Ligase</keyword>
<dbReference type="InterPro" id="IPR036621">
    <property type="entry name" value="Anticodon-bd_dom_sf"/>
</dbReference>
<feature type="domain" description="Aminoacyl-transfer RNA synthetases class-II family profile" evidence="5">
    <location>
        <begin position="1"/>
        <end position="332"/>
    </location>
</feature>
<feature type="binding site" evidence="4">
    <location>
        <position position="111"/>
    </location>
    <ligand>
        <name>L-histidine</name>
        <dbReference type="ChEBI" id="CHEBI:57595"/>
    </ligand>
</feature>
<dbReference type="InterPro" id="IPR041715">
    <property type="entry name" value="HisRS-like_core"/>
</dbReference>
<protein>
    <recommendedName>
        <fullName evidence="3">Histidine--tRNA ligase</fullName>
        <ecNumber evidence="3">6.1.1.21</ecNumber>
    </recommendedName>
    <alternativeName>
        <fullName evidence="3">Histidyl-tRNA synthetase</fullName>
        <shortName evidence="3">HisRS</shortName>
    </alternativeName>
</protein>
<evidence type="ECO:0000256" key="1">
    <source>
        <dbReference type="ARBA" id="ARBA00008226"/>
    </source>
</evidence>
<accession>A0A380RUC2</accession>
<dbReference type="GO" id="GO:0005737">
    <property type="term" value="C:cytoplasm"/>
    <property type="evidence" value="ECO:0007669"/>
    <property type="project" value="UniProtKB-SubCell"/>
</dbReference>
<dbReference type="SUPFAM" id="SSF52954">
    <property type="entry name" value="Class II aaRS ABD-related"/>
    <property type="match status" value="1"/>
</dbReference>
<keyword evidence="3 6" id="KW-0030">Aminoacyl-tRNA synthetase</keyword>
<dbReference type="CDD" id="cd00773">
    <property type="entry name" value="HisRS-like_core"/>
    <property type="match status" value="1"/>
</dbReference>
<dbReference type="PROSITE" id="PS50862">
    <property type="entry name" value="AA_TRNA_LIGASE_II"/>
    <property type="match status" value="1"/>
</dbReference>
<keyword evidence="3" id="KW-0067">ATP-binding</keyword>
<evidence type="ECO:0000256" key="4">
    <source>
        <dbReference type="PIRSR" id="PIRSR001549-1"/>
    </source>
</evidence>
<comment type="catalytic activity">
    <reaction evidence="3">
        <text>tRNA(His) + L-histidine + ATP = L-histidyl-tRNA(His) + AMP + diphosphate + H(+)</text>
        <dbReference type="Rhea" id="RHEA:17313"/>
        <dbReference type="Rhea" id="RHEA-COMP:9665"/>
        <dbReference type="Rhea" id="RHEA-COMP:9689"/>
        <dbReference type="ChEBI" id="CHEBI:15378"/>
        <dbReference type="ChEBI" id="CHEBI:30616"/>
        <dbReference type="ChEBI" id="CHEBI:33019"/>
        <dbReference type="ChEBI" id="CHEBI:57595"/>
        <dbReference type="ChEBI" id="CHEBI:78442"/>
        <dbReference type="ChEBI" id="CHEBI:78527"/>
        <dbReference type="ChEBI" id="CHEBI:456215"/>
        <dbReference type="EC" id="6.1.1.21"/>
    </reaction>
</comment>
<dbReference type="PIRSF" id="PIRSF001549">
    <property type="entry name" value="His-tRNA_synth"/>
    <property type="match status" value="1"/>
</dbReference>
<feature type="binding site" evidence="4">
    <location>
        <position position="129"/>
    </location>
    <ligand>
        <name>L-histidine</name>
        <dbReference type="ChEBI" id="CHEBI:57595"/>
    </ligand>
</feature>
<dbReference type="AlphaFoldDB" id="A0A380RUC2"/>
<dbReference type="EMBL" id="UHJL01000001">
    <property type="protein sequence ID" value="SUQ19116.1"/>
    <property type="molecule type" value="Genomic_DNA"/>
</dbReference>
<keyword evidence="3" id="KW-0547">Nucleotide-binding</keyword>
<reference evidence="6 7" key="1">
    <citation type="submission" date="2017-08" db="EMBL/GenBank/DDBJ databases">
        <authorList>
            <person name="de Groot N.N."/>
        </authorList>
    </citation>
    <scope>NUCLEOTIDE SEQUENCE [LARGE SCALE GENOMIC DNA]</scope>
    <source>
        <strain evidence="6 7">HM2</strain>
    </source>
</reference>
<dbReference type="InterPro" id="IPR045864">
    <property type="entry name" value="aa-tRNA-synth_II/BPL/LPL"/>
</dbReference>
<dbReference type="Pfam" id="PF13393">
    <property type="entry name" value="tRNA-synt_His"/>
    <property type="match status" value="1"/>
</dbReference>
<dbReference type="NCBIfam" id="TIGR00442">
    <property type="entry name" value="hisS"/>
    <property type="match status" value="1"/>
</dbReference>
<dbReference type="Proteomes" id="UP000255423">
    <property type="component" value="Unassembled WGS sequence"/>
</dbReference>
<keyword evidence="3" id="KW-0648">Protein biosynthesis</keyword>
<dbReference type="Gene3D" id="3.30.930.10">
    <property type="entry name" value="Bira Bifunctional Protein, Domain 2"/>
    <property type="match status" value="1"/>
</dbReference>
<proteinExistence type="inferred from homology"/>
<dbReference type="HAMAP" id="MF_00127">
    <property type="entry name" value="His_tRNA_synth"/>
    <property type="match status" value="1"/>
</dbReference>
<evidence type="ECO:0000259" key="5">
    <source>
        <dbReference type="PROSITE" id="PS50862"/>
    </source>
</evidence>
<feature type="binding site" evidence="4">
    <location>
        <position position="125"/>
    </location>
    <ligand>
        <name>L-histidine</name>
        <dbReference type="ChEBI" id="CHEBI:57595"/>
    </ligand>
</feature>
<evidence type="ECO:0000256" key="2">
    <source>
        <dbReference type="ARBA" id="ARBA00011738"/>
    </source>
</evidence>
<dbReference type="PANTHER" id="PTHR43707:SF1">
    <property type="entry name" value="HISTIDINE--TRNA LIGASE, MITOCHONDRIAL-RELATED"/>
    <property type="match status" value="1"/>
</dbReference>
<dbReference type="InterPro" id="IPR006195">
    <property type="entry name" value="aa-tRNA-synth_II"/>
</dbReference>
<evidence type="ECO:0000313" key="7">
    <source>
        <dbReference type="Proteomes" id="UP000255423"/>
    </source>
</evidence>
<feature type="binding site" evidence="4">
    <location>
        <position position="269"/>
    </location>
    <ligand>
        <name>L-histidine</name>
        <dbReference type="ChEBI" id="CHEBI:57595"/>
    </ligand>
</feature>
<dbReference type="GO" id="GO:0004821">
    <property type="term" value="F:histidine-tRNA ligase activity"/>
    <property type="evidence" value="ECO:0007669"/>
    <property type="project" value="UniProtKB-UniRule"/>
</dbReference>
<dbReference type="InterPro" id="IPR004516">
    <property type="entry name" value="HisRS/HisZ"/>
</dbReference>
<feature type="binding site" evidence="4">
    <location>
        <begin position="81"/>
        <end position="83"/>
    </location>
    <ligand>
        <name>L-histidine</name>
        <dbReference type="ChEBI" id="CHEBI:57595"/>
    </ligand>
</feature>
<keyword evidence="3" id="KW-0963">Cytoplasm</keyword>
<dbReference type="GO" id="GO:0006427">
    <property type="term" value="P:histidyl-tRNA aminoacylation"/>
    <property type="evidence" value="ECO:0007669"/>
    <property type="project" value="UniProtKB-UniRule"/>
</dbReference>
<organism evidence="6 7">
    <name type="scientific">Fibrobacter succinogenes</name>
    <name type="common">Bacteroides succinogenes</name>
    <dbReference type="NCBI Taxonomy" id="833"/>
    <lineage>
        <taxon>Bacteria</taxon>
        <taxon>Pseudomonadati</taxon>
        <taxon>Fibrobacterota</taxon>
        <taxon>Fibrobacteria</taxon>
        <taxon>Fibrobacterales</taxon>
        <taxon>Fibrobacteraceae</taxon>
        <taxon>Fibrobacter</taxon>
    </lineage>
</organism>
<name>A0A380RUC2_FIBSU</name>
<dbReference type="EC" id="6.1.1.21" evidence="3"/>
<feature type="binding site" evidence="4">
    <location>
        <begin position="273"/>
        <end position="274"/>
    </location>
    <ligand>
        <name>L-histidine</name>
        <dbReference type="ChEBI" id="CHEBI:57595"/>
    </ligand>
</feature>
<dbReference type="GO" id="GO:0005524">
    <property type="term" value="F:ATP binding"/>
    <property type="evidence" value="ECO:0007669"/>
    <property type="project" value="UniProtKB-UniRule"/>
</dbReference>
<comment type="similarity">
    <text evidence="1 3">Belongs to the class-II aminoacyl-tRNA synthetase family.</text>
</comment>